<gene>
    <name evidence="2" type="ORF">POCTA_138.1.T0580255</name>
</gene>
<feature type="region of interest" description="Disordered" evidence="1">
    <location>
        <begin position="134"/>
        <end position="179"/>
    </location>
</feature>
<evidence type="ECO:0000313" key="3">
    <source>
        <dbReference type="Proteomes" id="UP000683925"/>
    </source>
</evidence>
<feature type="compositionally biased region" description="Low complexity" evidence="1">
    <location>
        <begin position="249"/>
        <end position="259"/>
    </location>
</feature>
<sequence length="443" mass="51358">MIIIQSVNQNVYQEDEQFFKADKTQSNENKKYQSSFNANQQQSINNALDSSQNQSQQRKGNFMEGIQMQKKNEVHSDQDSNSSSEAGLLQTKKLQKIMEEDYDNEGQSAKMSESTIQRYQNLKKQRVGNASIKYQDEINNSKMNNSKTYTKQDESRHSNSQDSFEPNIPISRRHTDRQEQLAKQMNYFKPQQSSQQPVSDFKLEIGIQVSQLDSDHSKSSIEQSSEISSKDYQRNENHNLLRLLDKNTQQRFSQQQSQQGNYDQTSNQPEQTQLNFEQNCNPILSHLSKLQANNIPQKARLSLFSQKTVPNSASQQYSQFSQQNQFQYCKQGIVLNTCKSLSGDIFTLRPGNKVVVVKIDQEKKLIQCGYQNMLGLFYLRDIAIKDESQQNSKFQIKSRTQSSFEMKYKELLNDKYNAKSKSPNNRSFQGQSKTPTKKPFMRF</sequence>
<dbReference type="OrthoDB" id="303803at2759"/>
<proteinExistence type="predicted"/>
<dbReference type="AlphaFoldDB" id="A0A8S1V2P5"/>
<feature type="region of interest" description="Disordered" evidence="1">
    <location>
        <begin position="249"/>
        <end position="269"/>
    </location>
</feature>
<feature type="region of interest" description="Disordered" evidence="1">
    <location>
        <begin position="415"/>
        <end position="443"/>
    </location>
</feature>
<accession>A0A8S1V2P5</accession>
<feature type="compositionally biased region" description="Polar residues" evidence="1">
    <location>
        <begin position="419"/>
        <end position="434"/>
    </location>
</feature>
<feature type="compositionally biased region" description="Basic and acidic residues" evidence="1">
    <location>
        <begin position="22"/>
        <end position="31"/>
    </location>
</feature>
<keyword evidence="3" id="KW-1185">Reference proteome</keyword>
<evidence type="ECO:0000256" key="1">
    <source>
        <dbReference type="SAM" id="MobiDB-lite"/>
    </source>
</evidence>
<dbReference type="EMBL" id="CAJJDP010000057">
    <property type="protein sequence ID" value="CAD8171680.1"/>
    <property type="molecule type" value="Genomic_DNA"/>
</dbReference>
<name>A0A8S1V2P5_PAROT</name>
<feature type="region of interest" description="Disordered" evidence="1">
    <location>
        <begin position="22"/>
        <end position="41"/>
    </location>
</feature>
<feature type="compositionally biased region" description="Polar residues" evidence="1">
    <location>
        <begin position="32"/>
        <end position="41"/>
    </location>
</feature>
<dbReference type="OMA" id="FEQNCNP"/>
<feature type="compositionally biased region" description="Polar residues" evidence="1">
    <location>
        <begin position="260"/>
        <end position="269"/>
    </location>
</feature>
<feature type="compositionally biased region" description="Basic and acidic residues" evidence="1">
    <location>
        <begin position="150"/>
        <end position="159"/>
    </location>
</feature>
<protein>
    <submittedName>
        <fullName evidence="2">Uncharacterized protein</fullName>
    </submittedName>
</protein>
<dbReference type="Proteomes" id="UP000683925">
    <property type="component" value="Unassembled WGS sequence"/>
</dbReference>
<organism evidence="2 3">
    <name type="scientific">Paramecium octaurelia</name>
    <dbReference type="NCBI Taxonomy" id="43137"/>
    <lineage>
        <taxon>Eukaryota</taxon>
        <taxon>Sar</taxon>
        <taxon>Alveolata</taxon>
        <taxon>Ciliophora</taxon>
        <taxon>Intramacronucleata</taxon>
        <taxon>Oligohymenophorea</taxon>
        <taxon>Peniculida</taxon>
        <taxon>Parameciidae</taxon>
        <taxon>Paramecium</taxon>
    </lineage>
</organism>
<comment type="caution">
    <text evidence="2">The sequence shown here is derived from an EMBL/GenBank/DDBJ whole genome shotgun (WGS) entry which is preliminary data.</text>
</comment>
<reference evidence="2" key="1">
    <citation type="submission" date="2021-01" db="EMBL/GenBank/DDBJ databases">
        <authorList>
            <consortium name="Genoscope - CEA"/>
            <person name="William W."/>
        </authorList>
    </citation>
    <scope>NUCLEOTIDE SEQUENCE</scope>
</reference>
<feature type="region of interest" description="Disordered" evidence="1">
    <location>
        <begin position="212"/>
        <end position="234"/>
    </location>
</feature>
<feature type="compositionally biased region" description="Polar residues" evidence="1">
    <location>
        <begin position="137"/>
        <end position="149"/>
    </location>
</feature>
<evidence type="ECO:0000313" key="2">
    <source>
        <dbReference type="EMBL" id="CAD8171680.1"/>
    </source>
</evidence>